<dbReference type="PANTHER" id="PTHR30489">
    <property type="entry name" value="LIPOPROTEIN-RELEASING SYSTEM TRANSMEMBRANE PROTEIN LOLE"/>
    <property type="match status" value="1"/>
</dbReference>
<evidence type="ECO:0000256" key="2">
    <source>
        <dbReference type="ARBA" id="ARBA00005236"/>
    </source>
</evidence>
<evidence type="ECO:0000313" key="10">
    <source>
        <dbReference type="Proteomes" id="UP000295443"/>
    </source>
</evidence>
<evidence type="ECO:0000256" key="6">
    <source>
        <dbReference type="ARBA" id="ARBA00023136"/>
    </source>
</evidence>
<evidence type="ECO:0000256" key="1">
    <source>
        <dbReference type="ARBA" id="ARBA00004651"/>
    </source>
</evidence>
<proteinExistence type="inferred from homology"/>
<accession>A0A4R1B6Y3</accession>
<dbReference type="EMBL" id="SJZB01000049">
    <property type="protein sequence ID" value="TCJ11835.1"/>
    <property type="molecule type" value="Genomic_DNA"/>
</dbReference>
<feature type="transmembrane region" description="Helical" evidence="7">
    <location>
        <begin position="703"/>
        <end position="734"/>
    </location>
</feature>
<feature type="transmembrane region" description="Helical" evidence="7">
    <location>
        <begin position="431"/>
        <end position="450"/>
    </location>
</feature>
<feature type="transmembrane region" description="Helical" evidence="7">
    <location>
        <begin position="655"/>
        <end position="676"/>
    </location>
</feature>
<evidence type="ECO:0000256" key="7">
    <source>
        <dbReference type="SAM" id="Phobius"/>
    </source>
</evidence>
<dbReference type="InterPro" id="IPR051447">
    <property type="entry name" value="Lipoprotein-release_system"/>
</dbReference>
<dbReference type="GO" id="GO:0098797">
    <property type="term" value="C:plasma membrane protein complex"/>
    <property type="evidence" value="ECO:0007669"/>
    <property type="project" value="TreeGrafter"/>
</dbReference>
<feature type="transmembrane region" description="Helical" evidence="7">
    <location>
        <begin position="269"/>
        <end position="291"/>
    </location>
</feature>
<gene>
    <name evidence="9" type="ORF">EZJ19_14350</name>
</gene>
<feature type="transmembrane region" description="Helical" evidence="7">
    <location>
        <begin position="356"/>
        <end position="382"/>
    </location>
</feature>
<dbReference type="AlphaFoldDB" id="A0A4R1B6Y3"/>
<evidence type="ECO:0000256" key="5">
    <source>
        <dbReference type="ARBA" id="ARBA00022989"/>
    </source>
</evidence>
<name>A0A4R1B6Y3_9PROT</name>
<keyword evidence="10" id="KW-1185">Reference proteome</keyword>
<feature type="transmembrane region" description="Helical" evidence="7">
    <location>
        <begin position="312"/>
        <end position="336"/>
    </location>
</feature>
<feature type="domain" description="ABC3 transporter permease C-terminal" evidence="8">
    <location>
        <begin position="664"/>
        <end position="778"/>
    </location>
</feature>
<dbReference type="Pfam" id="PF02687">
    <property type="entry name" value="FtsX"/>
    <property type="match status" value="2"/>
</dbReference>
<feature type="transmembrane region" description="Helical" evidence="7">
    <location>
        <begin position="754"/>
        <end position="772"/>
    </location>
</feature>
<comment type="similarity">
    <text evidence="2">Belongs to the ABC-4 integral membrane protein family. LolC/E subfamily.</text>
</comment>
<dbReference type="GO" id="GO:0044874">
    <property type="term" value="P:lipoprotein localization to outer membrane"/>
    <property type="evidence" value="ECO:0007669"/>
    <property type="project" value="TreeGrafter"/>
</dbReference>
<dbReference type="InterPro" id="IPR003838">
    <property type="entry name" value="ABC3_permease_C"/>
</dbReference>
<evidence type="ECO:0000259" key="8">
    <source>
        <dbReference type="Pfam" id="PF02687"/>
    </source>
</evidence>
<feature type="transmembrane region" description="Helical" evidence="7">
    <location>
        <begin position="20"/>
        <end position="40"/>
    </location>
</feature>
<sequence length="788" mass="86033">MTALNRKLLRDLWLMRGQVLAIAAVIMGGVATMVMALSTYDSLLETRDRFYRDYRFAEVFAPLKRAPEAVAERLREIPGVRELETRVVAQAKLEVAGFADPITGQILSIPDHGDPLLNRLHLKRGRWPAPYSEDEALVSDTFADAHGLRTGDRIGAIINGKHKQLTLVGVALSPEFVYQIAPGSMFPDFQRYGVLWMGRHALAVAYGMDGAFNRVALTLAPGAPLQDVVDALDERLAAYGGVGAYGRKDQFSNRFLAEELKQLQTTATVFPAIFLGVAAFLLNVVVSRLIATQRDQIAILKAFGYTNAAVGWHFIKLVMAIVLIGVAGGVALGAWFGHGLAGVYMDFYRFPYLNYVLRPVAVLIALAVGSAAGIGGTLFAVLKATRLPPAEGMRPDTPVVYRATFWERLGLQRHLGQPSRMILRHIGRRPVKSLLTLLGIACAGGLMMVGDYQRGAIDFMVDVQFRQASREDLAVSFVEPTSGRALHELASLPGVRQVEGVREVAANLRYRQYHYRTSLSGIQPEGRLHRSLDARLQPVQVPPDGVILTDHLARNILHVQPGDVLTVEVLEGRRQVLQVPVQGLTKQYLGVSAYMRQDVLNDLLREGDVVSGAYLSHAPGNDGPLYGALHDRPRVLGLVAHASAIKSFYATLGEFVLFFNMVTTLLAGIIAFGVVYNSARISLSERSRELASLRVLGFTRAEIAYILLGELAVLTLAAIPVGFLVGVGLCGILVVSFESDLYRLPLVLYSNNYALSATVVTVSAVLSGLLAWRQLGRLDLIGVLKTRE</sequence>
<dbReference type="PANTHER" id="PTHR30489:SF0">
    <property type="entry name" value="LIPOPROTEIN-RELEASING SYSTEM TRANSMEMBRANE PROTEIN LOLE"/>
    <property type="match status" value="1"/>
</dbReference>
<feature type="domain" description="ABC3 transporter permease C-terminal" evidence="8">
    <location>
        <begin position="269"/>
        <end position="389"/>
    </location>
</feature>
<keyword evidence="6 7" id="KW-0472">Membrane</keyword>
<keyword evidence="4 7" id="KW-0812">Transmembrane</keyword>
<evidence type="ECO:0000313" key="9">
    <source>
        <dbReference type="EMBL" id="TCJ11835.1"/>
    </source>
</evidence>
<reference evidence="9 10" key="1">
    <citation type="submission" date="2019-03" db="EMBL/GenBank/DDBJ databases">
        <title>Genome sequence of Thiobacillaceae bacterium LSR1, a sulfur-oxidizing bacterium isolated from freshwater sediment.</title>
        <authorList>
            <person name="Li S."/>
        </authorList>
    </citation>
    <scope>NUCLEOTIDE SEQUENCE [LARGE SCALE GENOMIC DNA]</scope>
    <source>
        <strain evidence="9 10">LSR1</strain>
    </source>
</reference>
<comment type="caution">
    <text evidence="9">The sequence shown here is derived from an EMBL/GenBank/DDBJ whole genome shotgun (WGS) entry which is preliminary data.</text>
</comment>
<keyword evidence="5 7" id="KW-1133">Transmembrane helix</keyword>
<evidence type="ECO:0000256" key="3">
    <source>
        <dbReference type="ARBA" id="ARBA00022475"/>
    </source>
</evidence>
<evidence type="ECO:0000256" key="4">
    <source>
        <dbReference type="ARBA" id="ARBA00022692"/>
    </source>
</evidence>
<dbReference type="OrthoDB" id="5137249at2"/>
<organism evidence="9 10">
    <name type="scientific">Parasulfuritortus cantonensis</name>
    <dbReference type="NCBI Taxonomy" id="2528202"/>
    <lineage>
        <taxon>Bacteria</taxon>
        <taxon>Pseudomonadati</taxon>
        <taxon>Pseudomonadota</taxon>
        <taxon>Betaproteobacteria</taxon>
        <taxon>Nitrosomonadales</taxon>
        <taxon>Thiobacillaceae</taxon>
        <taxon>Parasulfuritortus</taxon>
    </lineage>
</organism>
<keyword evidence="3" id="KW-1003">Cell membrane</keyword>
<comment type="subcellular location">
    <subcellularLocation>
        <location evidence="1">Cell membrane</location>
        <topology evidence="1">Multi-pass membrane protein</topology>
    </subcellularLocation>
</comment>
<dbReference type="Proteomes" id="UP000295443">
    <property type="component" value="Unassembled WGS sequence"/>
</dbReference>
<protein>
    <submittedName>
        <fullName evidence="9">ABC transporter permease</fullName>
    </submittedName>
</protein>
<dbReference type="RefSeq" id="WP_131448762.1">
    <property type="nucleotide sequence ID" value="NZ_SJZB01000049.1"/>
</dbReference>